<sequence length="437" mass="48989">MFRRRGSSQQQQDQEHHEQQPEAKLNELRTALGPLSGRNLIYCTDACLKRYLEARNWNVDKAKKMLEETLIWRSTYKPEEIRWVAFGTWDGTGWDRKKLTVSFVPAATAGSHRRPPSPPLPLQQPHQPLPQPPSNIDHHRPSPSLQPPSATDYHRPSPPPLATSTSTSSSPTTTSSTISTTTFSHQPPPQPLPASTSSPTTITSSTASITTIGHRPPLLEGTCLQEVAVEGETGKLFRANFRDRFGRSILIMKPGLQNTTSMDTQIRHLVYMMENAILNLPDGQEEMVWLIDFTGLSFSINVPIKTARDTVTILQNHYPQRLAVAILYSPPRIFEAFWKIVKYFLDPKTFQKVKFVYPKNKESLEVMKSFFDVDNLPTEFGGKATMKYDHEDFSKLMVQDDVKAAKLWGFHEKMASAATTGNHVAGAAVAPEPESVA</sequence>
<protein>
    <recommendedName>
        <fullName evidence="2">CRAL-TRIO domain-containing protein</fullName>
    </recommendedName>
</protein>
<dbReference type="Gene3D" id="3.40.525.10">
    <property type="entry name" value="CRAL-TRIO lipid binding domain"/>
    <property type="match status" value="2"/>
</dbReference>
<dbReference type="InterPro" id="IPR001251">
    <property type="entry name" value="CRAL-TRIO_dom"/>
</dbReference>
<dbReference type="GO" id="GO:0008526">
    <property type="term" value="F:phosphatidylinositol transfer activity"/>
    <property type="evidence" value="ECO:0007669"/>
    <property type="project" value="TreeGrafter"/>
</dbReference>
<dbReference type="SMART" id="SM01100">
    <property type="entry name" value="CRAL_TRIO_N"/>
    <property type="match status" value="1"/>
</dbReference>
<dbReference type="InterPro" id="IPR011074">
    <property type="entry name" value="CRAL/TRIO_N_dom"/>
</dbReference>
<dbReference type="AlphaFoldDB" id="A0AA38WVL3"/>
<name>A0AA38WVL3_9ASTR</name>
<dbReference type="PANTHER" id="PTHR45824:SF28">
    <property type="entry name" value="CRAL-TRIO LIPID BINDING DOMAIN, CRAL_TRIO DOMAIN, CRAL_TRIO DOMAIN SUPERFAMILY"/>
    <property type="match status" value="1"/>
</dbReference>
<dbReference type="InterPro" id="IPR036273">
    <property type="entry name" value="CRAL/TRIO_N_dom_sf"/>
</dbReference>
<evidence type="ECO:0000256" key="1">
    <source>
        <dbReference type="SAM" id="MobiDB-lite"/>
    </source>
</evidence>
<feature type="compositionally biased region" description="Low complexity" evidence="1">
    <location>
        <begin position="193"/>
        <end position="204"/>
    </location>
</feature>
<feature type="compositionally biased region" description="Pro residues" evidence="1">
    <location>
        <begin position="116"/>
        <end position="133"/>
    </location>
</feature>
<dbReference type="Proteomes" id="UP001172457">
    <property type="component" value="Chromosome 1"/>
</dbReference>
<comment type="caution">
    <text evidence="3">The sequence shown here is derived from an EMBL/GenBank/DDBJ whole genome shotgun (WGS) entry which is preliminary data.</text>
</comment>
<evidence type="ECO:0000313" key="3">
    <source>
        <dbReference type="EMBL" id="KAJ9567201.1"/>
    </source>
</evidence>
<feature type="compositionally biased region" description="Low complexity" evidence="1">
    <location>
        <begin position="162"/>
        <end position="184"/>
    </location>
</feature>
<feature type="region of interest" description="Disordered" evidence="1">
    <location>
        <begin position="107"/>
        <end position="204"/>
    </location>
</feature>
<evidence type="ECO:0000313" key="4">
    <source>
        <dbReference type="Proteomes" id="UP001172457"/>
    </source>
</evidence>
<feature type="domain" description="CRAL-TRIO" evidence="2">
    <location>
        <begin position="224"/>
        <end position="388"/>
    </location>
</feature>
<dbReference type="SUPFAM" id="SSF52087">
    <property type="entry name" value="CRAL/TRIO domain"/>
    <property type="match status" value="1"/>
</dbReference>
<dbReference type="SMART" id="SM00516">
    <property type="entry name" value="SEC14"/>
    <property type="match status" value="1"/>
</dbReference>
<dbReference type="Pfam" id="PF03765">
    <property type="entry name" value="CRAL_TRIO_N"/>
    <property type="match status" value="1"/>
</dbReference>
<dbReference type="PROSITE" id="PS50191">
    <property type="entry name" value="CRAL_TRIO"/>
    <property type="match status" value="1"/>
</dbReference>
<dbReference type="Pfam" id="PF00650">
    <property type="entry name" value="CRAL_TRIO"/>
    <property type="match status" value="1"/>
</dbReference>
<dbReference type="InterPro" id="IPR036865">
    <property type="entry name" value="CRAL-TRIO_dom_sf"/>
</dbReference>
<dbReference type="EMBL" id="JARYMX010000001">
    <property type="protein sequence ID" value="KAJ9567201.1"/>
    <property type="molecule type" value="Genomic_DNA"/>
</dbReference>
<dbReference type="CDD" id="cd00170">
    <property type="entry name" value="SEC14"/>
    <property type="match status" value="1"/>
</dbReference>
<proteinExistence type="predicted"/>
<evidence type="ECO:0000259" key="2">
    <source>
        <dbReference type="PROSITE" id="PS50191"/>
    </source>
</evidence>
<keyword evidence="4" id="KW-1185">Reference proteome</keyword>
<accession>A0AA38WVL3</accession>
<dbReference type="InterPro" id="IPR052578">
    <property type="entry name" value="PI_Transfer_CRAL-TRIO"/>
</dbReference>
<feature type="compositionally biased region" description="Basic and acidic residues" evidence="1">
    <location>
        <begin position="13"/>
        <end position="23"/>
    </location>
</feature>
<dbReference type="SUPFAM" id="SSF46938">
    <property type="entry name" value="CRAL/TRIO N-terminal domain"/>
    <property type="match status" value="1"/>
</dbReference>
<feature type="region of interest" description="Disordered" evidence="1">
    <location>
        <begin position="1"/>
        <end position="23"/>
    </location>
</feature>
<reference evidence="3" key="1">
    <citation type="submission" date="2023-03" db="EMBL/GenBank/DDBJ databases">
        <title>Chromosome-scale reference genome and RAD-based genetic map of yellow starthistle (Centaurea solstitialis) reveal putative structural variation and QTLs associated with invader traits.</title>
        <authorList>
            <person name="Reatini B."/>
            <person name="Cang F.A."/>
            <person name="Jiang Q."/>
            <person name="Mckibben M.T.W."/>
            <person name="Barker M.S."/>
            <person name="Rieseberg L.H."/>
            <person name="Dlugosch K.M."/>
        </authorList>
    </citation>
    <scope>NUCLEOTIDE SEQUENCE</scope>
    <source>
        <strain evidence="3">CAN-66</strain>
        <tissue evidence="3">Leaf</tissue>
    </source>
</reference>
<dbReference type="PANTHER" id="PTHR45824">
    <property type="entry name" value="GH16843P"/>
    <property type="match status" value="1"/>
</dbReference>
<gene>
    <name evidence="3" type="ORF">OSB04_003167</name>
</gene>
<organism evidence="3 4">
    <name type="scientific">Centaurea solstitialis</name>
    <name type="common">yellow star-thistle</name>
    <dbReference type="NCBI Taxonomy" id="347529"/>
    <lineage>
        <taxon>Eukaryota</taxon>
        <taxon>Viridiplantae</taxon>
        <taxon>Streptophyta</taxon>
        <taxon>Embryophyta</taxon>
        <taxon>Tracheophyta</taxon>
        <taxon>Spermatophyta</taxon>
        <taxon>Magnoliopsida</taxon>
        <taxon>eudicotyledons</taxon>
        <taxon>Gunneridae</taxon>
        <taxon>Pentapetalae</taxon>
        <taxon>asterids</taxon>
        <taxon>campanulids</taxon>
        <taxon>Asterales</taxon>
        <taxon>Asteraceae</taxon>
        <taxon>Carduoideae</taxon>
        <taxon>Cardueae</taxon>
        <taxon>Centaureinae</taxon>
        <taxon>Centaurea</taxon>
    </lineage>
</organism>